<evidence type="ECO:0000313" key="7">
    <source>
        <dbReference type="EMBL" id="SFK57179.1"/>
    </source>
</evidence>
<dbReference type="EMBL" id="FOTB01000001">
    <property type="protein sequence ID" value="SFK57179.1"/>
    <property type="molecule type" value="Genomic_DNA"/>
</dbReference>
<reference evidence="8" key="2">
    <citation type="submission" date="2015-04" db="EMBL/GenBank/DDBJ databases">
        <title>Complete genome sequence of Salinicoccus halodurans strain H3B36, isolated from the Qaidam basin of China.</title>
        <authorList>
            <person name="Ma Y."/>
            <person name="Jiang K."/>
            <person name="Xue Y."/>
        </authorList>
    </citation>
    <scope>NUCLEOTIDE SEQUENCE [LARGE SCALE GENOMIC DNA]</scope>
    <source>
        <strain evidence="8">H3B36</strain>
    </source>
</reference>
<name>A0A0F7HK57_9STAP</name>
<dbReference type="Gene3D" id="3.40.640.10">
    <property type="entry name" value="Type I PLP-dependent aspartate aminotransferase-like (Major domain)"/>
    <property type="match status" value="1"/>
</dbReference>
<evidence type="ECO:0000256" key="1">
    <source>
        <dbReference type="ARBA" id="ARBA00001933"/>
    </source>
</evidence>
<dbReference type="PANTHER" id="PTHR42832:SF3">
    <property type="entry name" value="L-GLUTAMINE--4-(METHYLSULFANYL)-2-OXOBUTANOATE AMINOTRANSFERASE"/>
    <property type="match status" value="1"/>
</dbReference>
<reference evidence="6 8" key="1">
    <citation type="journal article" date="2015" name="Int. J. Syst. Evol. Microbiol.">
        <title>Complete genome sequence of Salinicoccus halodurans H3B36, isolated from the Qaidam Basin in China.</title>
        <authorList>
            <person name="Jiang K."/>
            <person name="Xue Y."/>
            <person name="Ma Y."/>
        </authorList>
    </citation>
    <scope>NUCLEOTIDE SEQUENCE [LARGE SCALE GENOMIC DNA]</scope>
    <source>
        <strain evidence="6 8">H3B36</strain>
    </source>
</reference>
<dbReference type="Gene3D" id="3.90.1150.10">
    <property type="entry name" value="Aspartate Aminotransferase, domain 1"/>
    <property type="match status" value="1"/>
</dbReference>
<dbReference type="InterPro" id="IPR004838">
    <property type="entry name" value="NHTrfase_class1_PyrdxlP-BS"/>
</dbReference>
<dbReference type="EMBL" id="CP011366">
    <property type="protein sequence ID" value="AKG73878.1"/>
    <property type="molecule type" value="Genomic_DNA"/>
</dbReference>
<keyword evidence="3 4" id="KW-0808">Transferase</keyword>
<dbReference type="InterPro" id="IPR015422">
    <property type="entry name" value="PyrdxlP-dep_Trfase_small"/>
</dbReference>
<evidence type="ECO:0000259" key="5">
    <source>
        <dbReference type="Pfam" id="PF00155"/>
    </source>
</evidence>
<feature type="domain" description="Aminotransferase class I/classII large" evidence="5">
    <location>
        <begin position="29"/>
        <end position="376"/>
    </location>
</feature>
<dbReference type="SUPFAM" id="SSF53383">
    <property type="entry name" value="PLP-dependent transferases"/>
    <property type="match status" value="1"/>
</dbReference>
<evidence type="ECO:0000256" key="4">
    <source>
        <dbReference type="RuleBase" id="RU000481"/>
    </source>
</evidence>
<gene>
    <name evidence="6" type="ORF">AAT16_06330</name>
    <name evidence="7" type="ORF">SAMN05216235_0507</name>
</gene>
<dbReference type="Proteomes" id="UP000183090">
    <property type="component" value="Unassembled WGS sequence"/>
</dbReference>
<organism evidence="7 9">
    <name type="scientific">Salinicoccus halodurans</name>
    <dbReference type="NCBI Taxonomy" id="407035"/>
    <lineage>
        <taxon>Bacteria</taxon>
        <taxon>Bacillati</taxon>
        <taxon>Bacillota</taxon>
        <taxon>Bacilli</taxon>
        <taxon>Bacillales</taxon>
        <taxon>Staphylococcaceae</taxon>
        <taxon>Salinicoccus</taxon>
    </lineage>
</organism>
<keyword evidence="8" id="KW-1185">Reference proteome</keyword>
<dbReference type="InterPro" id="IPR050881">
    <property type="entry name" value="LL-DAP_aminotransferase"/>
</dbReference>
<dbReference type="Pfam" id="PF00155">
    <property type="entry name" value="Aminotran_1_2"/>
    <property type="match status" value="1"/>
</dbReference>
<dbReference type="InterPro" id="IPR015421">
    <property type="entry name" value="PyrdxlP-dep_Trfase_major"/>
</dbReference>
<reference evidence="7 9" key="3">
    <citation type="submission" date="2016-10" db="EMBL/GenBank/DDBJ databases">
        <authorList>
            <person name="Varghese N."/>
            <person name="Submissions S."/>
        </authorList>
    </citation>
    <scope>NUCLEOTIDE SEQUENCE [LARGE SCALE GENOMIC DNA]</scope>
    <source>
        <strain evidence="7 9">CGMCC 1.6501</strain>
    </source>
</reference>
<keyword evidence="2 4" id="KW-0032">Aminotransferase</keyword>
<evidence type="ECO:0000313" key="9">
    <source>
        <dbReference type="Proteomes" id="UP000183090"/>
    </source>
</evidence>
<evidence type="ECO:0000313" key="8">
    <source>
        <dbReference type="Proteomes" id="UP000034029"/>
    </source>
</evidence>
<dbReference type="RefSeq" id="WP_046790066.1">
    <property type="nucleotide sequence ID" value="NZ_CP011366.1"/>
</dbReference>
<dbReference type="GO" id="GO:0008483">
    <property type="term" value="F:transaminase activity"/>
    <property type="evidence" value="ECO:0007669"/>
    <property type="project" value="UniProtKB-KW"/>
</dbReference>
<protein>
    <recommendedName>
        <fullName evidence="4">Aminotransferase</fullName>
        <ecNumber evidence="4">2.6.1.-</ecNumber>
    </recommendedName>
</protein>
<accession>A0A0F7HK57</accession>
<dbReference type="GO" id="GO:0030170">
    <property type="term" value="F:pyridoxal phosphate binding"/>
    <property type="evidence" value="ECO:0007669"/>
    <property type="project" value="InterPro"/>
</dbReference>
<dbReference type="CDD" id="cd00609">
    <property type="entry name" value="AAT_like"/>
    <property type="match status" value="1"/>
</dbReference>
<dbReference type="EC" id="2.6.1.-" evidence="4"/>
<evidence type="ECO:0000313" key="6">
    <source>
        <dbReference type="EMBL" id="AKG73878.1"/>
    </source>
</evidence>
<dbReference type="InterPro" id="IPR015424">
    <property type="entry name" value="PyrdxlP-dep_Trfase"/>
</dbReference>
<evidence type="ECO:0000256" key="3">
    <source>
        <dbReference type="ARBA" id="ARBA00022679"/>
    </source>
</evidence>
<dbReference type="PROSITE" id="PS00105">
    <property type="entry name" value="AA_TRANSFER_CLASS_1"/>
    <property type="match status" value="1"/>
</dbReference>
<dbReference type="Proteomes" id="UP000034029">
    <property type="component" value="Chromosome"/>
</dbReference>
<comment type="cofactor">
    <cofactor evidence="1 4">
        <name>pyridoxal 5'-phosphate</name>
        <dbReference type="ChEBI" id="CHEBI:597326"/>
    </cofactor>
</comment>
<dbReference type="OrthoDB" id="9802328at2"/>
<dbReference type="AlphaFoldDB" id="A0A0F7HK57"/>
<evidence type="ECO:0000256" key="2">
    <source>
        <dbReference type="ARBA" id="ARBA00022576"/>
    </source>
</evidence>
<dbReference type="KEGG" id="shv:AAT16_06330"/>
<sequence length="384" mass="43203">MANKLLSSIPPSYFGSAMSKKLDIGKLPLLNLAVGIPDGETPDSIKEAVTESVYLPENQKYGVFRGKQSFKDAIIRFYKNRYDVELGEENIALLYGTKNGLVQFPMTFIEPGEGVYLPNPGYPDYYAGVRLARGEVYDLPLLAENDFLPDYDSLDEEEVSNARLIYLNYPSNPLGAVATKEFFDATVERFKETKTRIVHDFAYAAFSFDEKHPSILESDPSLECSMEIYSLSKGFNMSGFRVGFAVGNREMVESLNIYQDHTQAGMWGVLQDASITALQHEEEILPVQHVKFQKRRNIIEKAFAQSGIPLNPVKGGIFGWIRVPEGHDGESFTDFLIREKSILVTPGIPFGTRGRNYIRISLAVDDETLKSVIERFNSIKGMWQ</sequence>
<comment type="similarity">
    <text evidence="4">Belongs to the class-I pyridoxal-phosphate-dependent aminotransferase family.</text>
</comment>
<dbReference type="PANTHER" id="PTHR42832">
    <property type="entry name" value="AMINO ACID AMINOTRANSFERASE"/>
    <property type="match status" value="1"/>
</dbReference>
<dbReference type="InterPro" id="IPR004839">
    <property type="entry name" value="Aminotransferase_I/II_large"/>
</dbReference>
<proteinExistence type="inferred from homology"/>